<keyword evidence="1" id="KW-0808">Transferase</keyword>
<dbReference type="EMBL" id="JAMKPW020000038">
    <property type="protein sequence ID" value="KAK8200736.1"/>
    <property type="molecule type" value="Genomic_DNA"/>
</dbReference>
<keyword evidence="2" id="KW-1185">Reference proteome</keyword>
<organism evidence="1 2">
    <name type="scientific">Zalaria obscura</name>
    <dbReference type="NCBI Taxonomy" id="2024903"/>
    <lineage>
        <taxon>Eukaryota</taxon>
        <taxon>Fungi</taxon>
        <taxon>Dikarya</taxon>
        <taxon>Ascomycota</taxon>
        <taxon>Pezizomycotina</taxon>
        <taxon>Dothideomycetes</taxon>
        <taxon>Dothideomycetidae</taxon>
        <taxon>Dothideales</taxon>
        <taxon>Zalariaceae</taxon>
        <taxon>Zalaria</taxon>
    </lineage>
</organism>
<evidence type="ECO:0000313" key="2">
    <source>
        <dbReference type="Proteomes" id="UP001320706"/>
    </source>
</evidence>
<evidence type="ECO:0000313" key="1">
    <source>
        <dbReference type="EMBL" id="KAK8200736.1"/>
    </source>
</evidence>
<gene>
    <name evidence="1" type="primary">ABZ1</name>
    <name evidence="1" type="ORF">M8818_006051</name>
</gene>
<reference evidence="1" key="1">
    <citation type="submission" date="2024-02" db="EMBL/GenBank/DDBJ databases">
        <title>Metagenome Assembled Genome of Zalaria obscura JY119.</title>
        <authorList>
            <person name="Vighnesh L."/>
            <person name="Jagadeeshwari U."/>
            <person name="Venkata Ramana C."/>
            <person name="Sasikala C."/>
        </authorList>
    </citation>
    <scope>NUCLEOTIDE SEQUENCE</scope>
    <source>
        <strain evidence="1">JY119</strain>
    </source>
</reference>
<accession>A0ACC3S7G7</accession>
<keyword evidence="1" id="KW-0032">Aminotransferase</keyword>
<sequence>MQLPRLLFLDAYDSFSNNIICLLHDTLGAQVTVIKIDDARFNSDAAFETLLRDFDAVVAGPGPGDPKNPDDVGLIGKLWSLPPSSLLPVLGICLGFQSLALAYGGRVERLRVPRHGFVTPITHQGRSLFRNLGSVEACQYHSLQAILDLCAGIKYDANLWTPGLSCASLEPLAWDLSELDVNGPILMAVKHTAKPFYGVQYHPESICSNVDAGRIVENWWSEASAWLLNRSVTAKSKARVVDLAAHLEGSTLSIDVTAATQPSVLPTGGEDIRCGPRREVVERKMPMHVQWRCINTTAPVDVANMAEALKGVCPEPVILESGTRAGKPVSPDTGRFSIIGCISAGLPELKYYTGNREVKSTLSGSLSSYTGTIQDVWSEMEGFMRVNCATDGSSLVPFWGGLVGFLSYEAGLETINVLPPHQTHPDAWFRFVERSVVVDHCEDKVYVQSIRQGDEPWLEQVERLVDDISGSCLPLGTALAQEGGIDTPKIEGPSCKEYCDMVQACQSHIRAGDSYELCLTDQTILQWPDHVSPTAWPLYCRLRALNPAPFAAFLRFCGGEGDLKKEGDDVVILSSSPERFLSWSRSGQCQFRPIKGTVKKGDNMTRDKAESILSSKKERAENLMIVDLIRHDLTGVVGSGNVRVEKLMTVEEYETVFQLVSVIEGQLPADGKRSGIDVLAASLPPGSMTGAPKKRSCELLRDIEGKKARGIYSGVLGYLDVGGGGDFSVVIRTAFRWADEGVWRVGAGGAITALSTPLGEWDEMVTKRDSSLKAILRPEPSPGLVLA</sequence>
<comment type="caution">
    <text evidence="1">The sequence shown here is derived from an EMBL/GenBank/DDBJ whole genome shotgun (WGS) entry which is preliminary data.</text>
</comment>
<proteinExistence type="predicted"/>
<name>A0ACC3S7G7_9PEZI</name>
<dbReference type="EC" id="2.6.1.85" evidence="1"/>
<protein>
    <submittedName>
        <fullName evidence="1">Para-aminobenzoate synthase, (PABA)</fullName>
        <ecNumber evidence="1">2.6.1.85</ecNumber>
    </submittedName>
</protein>
<dbReference type="Proteomes" id="UP001320706">
    <property type="component" value="Unassembled WGS sequence"/>
</dbReference>